<reference evidence="2 3" key="2">
    <citation type="submission" date="2018-04" db="EMBL/GenBank/DDBJ databases">
        <title>OglaRS2 (Oryza glaberrima Reference Sequence Version 2).</title>
        <authorList>
            <person name="Zhang J."/>
            <person name="Kudrna D."/>
            <person name="Lee S."/>
            <person name="Talag J."/>
            <person name="Rajasekar S."/>
            <person name="Wing R.A."/>
        </authorList>
    </citation>
    <scope>NUCLEOTIDE SEQUENCE [LARGE SCALE GENOMIC DNA]</scope>
    <source>
        <strain evidence="2 3">cv. IRGC 96717</strain>
    </source>
</reference>
<dbReference type="STRING" id="4538.I1PGQ4"/>
<evidence type="ECO:0000256" key="1">
    <source>
        <dbReference type="SAM" id="MobiDB-lite"/>
    </source>
</evidence>
<dbReference type="Proteomes" id="UP000007306">
    <property type="component" value="Chromosome 3"/>
</dbReference>
<name>I1PGQ4_ORYGL</name>
<organism evidence="2 3">
    <name type="scientific">Oryza glaberrima</name>
    <name type="common">African rice</name>
    <dbReference type="NCBI Taxonomy" id="4538"/>
    <lineage>
        <taxon>Eukaryota</taxon>
        <taxon>Viridiplantae</taxon>
        <taxon>Streptophyta</taxon>
        <taxon>Embryophyta</taxon>
        <taxon>Tracheophyta</taxon>
        <taxon>Spermatophyta</taxon>
        <taxon>Magnoliopsida</taxon>
        <taxon>Liliopsida</taxon>
        <taxon>Poales</taxon>
        <taxon>Poaceae</taxon>
        <taxon>BOP clade</taxon>
        <taxon>Oryzoideae</taxon>
        <taxon>Oryzeae</taxon>
        <taxon>Oryzinae</taxon>
        <taxon>Oryza</taxon>
    </lineage>
</organism>
<dbReference type="AlphaFoldDB" id="I1PGQ4"/>
<protein>
    <submittedName>
        <fullName evidence="2">Uncharacterized protein</fullName>
    </submittedName>
</protein>
<feature type="compositionally biased region" description="Low complexity" evidence="1">
    <location>
        <begin position="140"/>
        <end position="162"/>
    </location>
</feature>
<sequence length="283" mass="30474">MASDADADELRLVLYLPMDMAKGHGACRPAHLLPPLAGAPPPPPPFRPPPLRAAASNAEARVSFRGWLGGPRHWDLWVAKLRPLHDRLWRHLGILDAIVASTYRFNHFLTGPAADPVVEPSCHPPAPPPPANCSRHCQSTRHSTFSSSGRGSDSRQSGPQRRTPSRPASLGPLAGMMSAIRSTQRCSARRSTPGAALCGSRIQSLCSRAAGFVAAMSPGTTSSHHSHIACVLASLWGWIALSSISRTVSRCSLDWIKMCPGMFNEPTTIAGLRGRPTIWRGRM</sequence>
<feature type="region of interest" description="Disordered" evidence="1">
    <location>
        <begin position="120"/>
        <end position="173"/>
    </location>
</feature>
<keyword evidence="3" id="KW-1185">Reference proteome</keyword>
<dbReference type="EnsemblPlants" id="ORGLA03G0355000.1">
    <property type="protein sequence ID" value="ORGLA03G0355000.1"/>
    <property type="gene ID" value="ORGLA03G0355000"/>
</dbReference>
<evidence type="ECO:0000313" key="3">
    <source>
        <dbReference type="Proteomes" id="UP000007306"/>
    </source>
</evidence>
<reference evidence="2" key="1">
    <citation type="submission" date="2015-06" db="UniProtKB">
        <authorList>
            <consortium name="EnsemblPlants"/>
        </authorList>
    </citation>
    <scope>IDENTIFICATION</scope>
</reference>
<accession>I1PGQ4</accession>
<dbReference type="HOGENOM" id="CLU_984774_0_0_1"/>
<evidence type="ECO:0000313" key="2">
    <source>
        <dbReference type="EnsemblPlants" id="ORGLA03G0355000.1"/>
    </source>
</evidence>
<dbReference type="Gramene" id="ORGLA03G0355000.1">
    <property type="protein sequence ID" value="ORGLA03G0355000.1"/>
    <property type="gene ID" value="ORGLA03G0355000"/>
</dbReference>
<feature type="compositionally biased region" description="Pro residues" evidence="1">
    <location>
        <begin position="122"/>
        <end position="131"/>
    </location>
</feature>
<proteinExistence type="predicted"/>